<evidence type="ECO:0000313" key="2">
    <source>
        <dbReference type="Proteomes" id="UP001476807"/>
    </source>
</evidence>
<dbReference type="Proteomes" id="UP001476807">
    <property type="component" value="Unassembled WGS sequence"/>
</dbReference>
<proteinExistence type="predicted"/>
<evidence type="ECO:0008006" key="3">
    <source>
        <dbReference type="Google" id="ProtNLM"/>
    </source>
</evidence>
<accession>A0ABV1RV92</accession>
<evidence type="ECO:0000313" key="1">
    <source>
        <dbReference type="EMBL" id="MER2998317.1"/>
    </source>
</evidence>
<protein>
    <recommendedName>
        <fullName evidence="3">Glycosyltransferase subfamily 4-like N-terminal domain-containing protein</fullName>
    </recommendedName>
</protein>
<dbReference type="SUPFAM" id="SSF53756">
    <property type="entry name" value="UDP-Glycosyltransferase/glycogen phosphorylase"/>
    <property type="match status" value="1"/>
</dbReference>
<dbReference type="Gene3D" id="3.40.50.2000">
    <property type="entry name" value="Glycogen Phosphorylase B"/>
    <property type="match status" value="1"/>
</dbReference>
<gene>
    <name evidence="1" type="ORF">ABS362_12235</name>
</gene>
<organism evidence="1 2">
    <name type="scientific">Pontibacter populi</name>
    <dbReference type="NCBI Taxonomy" id="890055"/>
    <lineage>
        <taxon>Bacteria</taxon>
        <taxon>Pseudomonadati</taxon>
        <taxon>Bacteroidota</taxon>
        <taxon>Cytophagia</taxon>
        <taxon>Cytophagales</taxon>
        <taxon>Hymenobacteraceae</taxon>
        <taxon>Pontibacter</taxon>
    </lineage>
</organism>
<dbReference type="RefSeq" id="WP_350412767.1">
    <property type="nucleotide sequence ID" value="NZ_JBEOKT010000010.1"/>
</dbReference>
<keyword evidence="2" id="KW-1185">Reference proteome</keyword>
<reference evidence="1 2" key="1">
    <citation type="submission" date="2024-06" db="EMBL/GenBank/DDBJ databases">
        <title>Pontibacter populi HYL7-15.</title>
        <authorList>
            <person name="Kim M.K."/>
        </authorList>
    </citation>
    <scope>NUCLEOTIDE SEQUENCE [LARGE SCALE GENOMIC DNA]</scope>
    <source>
        <strain evidence="1 2">HYL7-15</strain>
    </source>
</reference>
<comment type="caution">
    <text evidence="1">The sequence shown here is derived from an EMBL/GenBank/DDBJ whole genome shotgun (WGS) entry which is preliminary data.</text>
</comment>
<dbReference type="EMBL" id="JBEOKT010000010">
    <property type="protein sequence ID" value="MER2998317.1"/>
    <property type="molecule type" value="Genomic_DNA"/>
</dbReference>
<sequence>MKKVIIVSPHFPPSNLAAVHRARLFAKHLPAFGWKPIVLTVHHKHYEEALDWNLNKLVDPDLQVNTAEAFQTGPVRIIGDIGIRGGYYLYKKLIQLISDEKPDFLYITIPSFYGALLGRAAHAKTGIPYGIDYIDPWVHTFAGSENVFSRHWFSTKLSRILEPIAIKYVRLITGVAEGYYKPVLERNPHLQQQAVHAAMPYGGEKEDHQALKSLNLIPYLFKPIADKLQLVYAGAMLPKAYQPLEFIFKWLQENKDMVALEFHFIGTGSRANDENSYTIKPLALKYGLWQTIVYEYPKRIPYLDVLTHLDAANGVFVLGSTEPHYTPSKVYQGILSQKPVFAVLHSASSAGKVIEEARAGVVLKFDGESDLDTVHKSLSEKMAVYKAFVNSFNPTEVDHTAFDQYSAYNVTKILAENLDKALANSLSYA</sequence>
<name>A0ABV1RV92_9BACT</name>